<dbReference type="RefSeq" id="WP_341440203.1">
    <property type="nucleotide sequence ID" value="NZ_JBBPCN010000001.1"/>
</dbReference>
<evidence type="ECO:0000256" key="2">
    <source>
        <dbReference type="ARBA" id="ARBA00022737"/>
    </source>
</evidence>
<dbReference type="InterPro" id="IPR001763">
    <property type="entry name" value="Rhodanese-like_dom"/>
</dbReference>
<evidence type="ECO:0000313" key="6">
    <source>
        <dbReference type="Proteomes" id="UP001456513"/>
    </source>
</evidence>
<evidence type="ECO:0000259" key="4">
    <source>
        <dbReference type="PROSITE" id="PS50206"/>
    </source>
</evidence>
<sequence length="284" mass="29961">MSPSPLISAAELHDLFEMGRGPVVLDIRWTLQNGSDRAGYEAGHIPTAQFVDLGTELAAPADDGSGASRNDPDDRGRHPLPDEETFVAAMRGAGVNDDSSVVVYDAGPATAAARAWWLLRYYGHADVRVLDGGLAEWVAAGFPTGTEPSIVAAGSFTAKPSLARVLDVDDVLEFAQNNILLDARAAERFRGEVEPVDHVAGHIPGAVNRPTTENVDEDGRFLAPEVLNGTFGGLVPEGKDVAVYCGSGVTAAHQILALELVGIDAALYPGSWSGWITDPTRPRA</sequence>
<evidence type="ECO:0000313" key="5">
    <source>
        <dbReference type="EMBL" id="MEK8069827.1"/>
    </source>
</evidence>
<dbReference type="EC" id="2.8.1.-" evidence="5"/>
<dbReference type="CDD" id="cd01449">
    <property type="entry name" value="TST_Repeat_2"/>
    <property type="match status" value="1"/>
</dbReference>
<dbReference type="PROSITE" id="PS50206">
    <property type="entry name" value="RHODANESE_3"/>
    <property type="match status" value="2"/>
</dbReference>
<dbReference type="Pfam" id="PF00581">
    <property type="entry name" value="Rhodanese"/>
    <property type="match status" value="2"/>
</dbReference>
<feature type="domain" description="Rhodanese" evidence="4">
    <location>
        <begin position="18"/>
        <end position="146"/>
    </location>
</feature>
<dbReference type="InterPro" id="IPR045078">
    <property type="entry name" value="TST/MPST-like"/>
</dbReference>
<dbReference type="PANTHER" id="PTHR11364">
    <property type="entry name" value="THIOSULFATE SULFERTANSFERASE"/>
    <property type="match status" value="1"/>
</dbReference>
<keyword evidence="6" id="KW-1185">Reference proteome</keyword>
<reference evidence="5 6" key="1">
    <citation type="submission" date="2024-03" db="EMBL/GenBank/DDBJ databases">
        <title>Rhodococcus navarretei sp. nov. and Pseudarthrobacter quantumdoti sp. nov., two new species with the ability to biosynthesize Quantum Dots isolated from soil samples at Union Glacier, Antarctica.</title>
        <authorList>
            <person name="Vargas M."/>
        </authorList>
    </citation>
    <scope>NUCLEOTIDE SEQUENCE [LARGE SCALE GENOMIC DNA]</scope>
    <source>
        <strain evidence="5 6">EXRC-4A-4</strain>
    </source>
</reference>
<proteinExistence type="predicted"/>
<organism evidence="5 6">
    <name type="scientific">Rhodococcus navarretei</name>
    <dbReference type="NCBI Taxonomy" id="3128981"/>
    <lineage>
        <taxon>Bacteria</taxon>
        <taxon>Bacillati</taxon>
        <taxon>Actinomycetota</taxon>
        <taxon>Actinomycetes</taxon>
        <taxon>Mycobacteriales</taxon>
        <taxon>Nocardiaceae</taxon>
        <taxon>Rhodococcus</taxon>
    </lineage>
</organism>
<dbReference type="InterPro" id="IPR036873">
    <property type="entry name" value="Rhodanese-like_dom_sf"/>
</dbReference>
<name>A0ABU9CQY5_9NOCA</name>
<dbReference type="EMBL" id="JBBPCN010000001">
    <property type="protein sequence ID" value="MEK8069827.1"/>
    <property type="molecule type" value="Genomic_DNA"/>
</dbReference>
<dbReference type="SMART" id="SM00450">
    <property type="entry name" value="RHOD"/>
    <property type="match status" value="2"/>
</dbReference>
<dbReference type="GO" id="GO:0016740">
    <property type="term" value="F:transferase activity"/>
    <property type="evidence" value="ECO:0007669"/>
    <property type="project" value="UniProtKB-KW"/>
</dbReference>
<dbReference type="SUPFAM" id="SSF52821">
    <property type="entry name" value="Rhodanese/Cell cycle control phosphatase"/>
    <property type="match status" value="2"/>
</dbReference>
<dbReference type="Proteomes" id="UP001456513">
    <property type="component" value="Unassembled WGS sequence"/>
</dbReference>
<keyword evidence="1 5" id="KW-0808">Transferase</keyword>
<comment type="caution">
    <text evidence="5">The sequence shown here is derived from an EMBL/GenBank/DDBJ whole genome shotgun (WGS) entry which is preliminary data.</text>
</comment>
<protein>
    <submittedName>
        <fullName evidence="5">Sulfurtransferase</fullName>
        <ecNumber evidence="5">2.8.1.-</ecNumber>
    </submittedName>
</protein>
<evidence type="ECO:0000256" key="3">
    <source>
        <dbReference type="SAM" id="MobiDB-lite"/>
    </source>
</evidence>
<feature type="region of interest" description="Disordered" evidence="3">
    <location>
        <begin position="59"/>
        <end position="81"/>
    </location>
</feature>
<feature type="domain" description="Rhodanese" evidence="4">
    <location>
        <begin position="174"/>
        <end position="284"/>
    </location>
</feature>
<gene>
    <name evidence="5" type="ORF">AABD04_03080</name>
</gene>
<keyword evidence="2" id="KW-0677">Repeat</keyword>
<dbReference type="CDD" id="cd01448">
    <property type="entry name" value="TST_Repeat_1"/>
    <property type="match status" value="1"/>
</dbReference>
<dbReference type="Gene3D" id="3.40.250.10">
    <property type="entry name" value="Rhodanese-like domain"/>
    <property type="match status" value="2"/>
</dbReference>
<feature type="compositionally biased region" description="Basic and acidic residues" evidence="3">
    <location>
        <begin position="70"/>
        <end position="81"/>
    </location>
</feature>
<accession>A0ABU9CQY5</accession>
<evidence type="ECO:0000256" key="1">
    <source>
        <dbReference type="ARBA" id="ARBA00022679"/>
    </source>
</evidence>
<dbReference type="PANTHER" id="PTHR11364:SF27">
    <property type="entry name" value="SULFURTRANSFERASE"/>
    <property type="match status" value="1"/>
</dbReference>